<keyword evidence="4" id="KW-0456">Lyase</keyword>
<dbReference type="InterPro" id="IPR001054">
    <property type="entry name" value="A/G_cyclase"/>
</dbReference>
<dbReference type="GO" id="GO:0004016">
    <property type="term" value="F:adenylate cyclase activity"/>
    <property type="evidence" value="ECO:0007669"/>
    <property type="project" value="UniProtKB-EC"/>
</dbReference>
<comment type="similarity">
    <text evidence="1">Belongs to the adenylyl cyclase class-3 family.</text>
</comment>
<dbReference type="PANTHER" id="PTHR43081:SF1">
    <property type="entry name" value="ADENYLATE CYCLASE, TERMINAL-DIFFERENTIATION SPECIFIC"/>
    <property type="match status" value="1"/>
</dbReference>
<dbReference type="EC" id="4.6.1.1" evidence="4"/>
<dbReference type="Pfam" id="PF00211">
    <property type="entry name" value="Guanylate_cyc"/>
    <property type="match status" value="1"/>
</dbReference>
<dbReference type="PANTHER" id="PTHR43081">
    <property type="entry name" value="ADENYLATE CYCLASE, TERMINAL-DIFFERENTIATION SPECIFIC-RELATED"/>
    <property type="match status" value="1"/>
</dbReference>
<keyword evidence="5" id="KW-1185">Reference proteome</keyword>
<evidence type="ECO:0000256" key="1">
    <source>
        <dbReference type="ARBA" id="ARBA00005381"/>
    </source>
</evidence>
<proteinExistence type="inferred from homology"/>
<dbReference type="InterPro" id="IPR050697">
    <property type="entry name" value="Adenylyl/Guanylyl_Cyclase_3/4"/>
</dbReference>
<feature type="region of interest" description="Disordered" evidence="2">
    <location>
        <begin position="357"/>
        <end position="389"/>
    </location>
</feature>
<organism evidence="4 5">
    <name type="scientific">Nocardioides marmoribigeumensis</name>
    <dbReference type="NCBI Taxonomy" id="433649"/>
    <lineage>
        <taxon>Bacteria</taxon>
        <taxon>Bacillati</taxon>
        <taxon>Actinomycetota</taxon>
        <taxon>Actinomycetes</taxon>
        <taxon>Propionibacteriales</taxon>
        <taxon>Nocardioidaceae</taxon>
        <taxon>Nocardioides</taxon>
    </lineage>
</organism>
<dbReference type="Gene3D" id="3.30.70.1230">
    <property type="entry name" value="Nucleotide cyclase"/>
    <property type="match status" value="1"/>
</dbReference>
<reference evidence="4 5" key="1">
    <citation type="submission" date="2023-07" db="EMBL/GenBank/DDBJ databases">
        <title>Sequencing the genomes of 1000 actinobacteria strains.</title>
        <authorList>
            <person name="Klenk H.-P."/>
        </authorList>
    </citation>
    <scope>NUCLEOTIDE SEQUENCE [LARGE SCALE GENOMIC DNA]</scope>
    <source>
        <strain evidence="4 5">DSM 19426</strain>
    </source>
</reference>
<dbReference type="EMBL" id="JAVDYG010000001">
    <property type="protein sequence ID" value="MDR7362890.1"/>
    <property type="molecule type" value="Genomic_DNA"/>
</dbReference>
<accession>A0ABU2BW77</accession>
<protein>
    <submittedName>
        <fullName evidence="4">Adenylate cyclase</fullName>
        <ecNumber evidence="4">4.6.1.1</ecNumber>
    </submittedName>
</protein>
<evidence type="ECO:0000256" key="2">
    <source>
        <dbReference type="SAM" id="MobiDB-lite"/>
    </source>
</evidence>
<evidence type="ECO:0000313" key="4">
    <source>
        <dbReference type="EMBL" id="MDR7362890.1"/>
    </source>
</evidence>
<dbReference type="SMART" id="SM00044">
    <property type="entry name" value="CYCc"/>
    <property type="match status" value="1"/>
</dbReference>
<sequence>MSGTPEPGDSQAAETGDAPEPPPETPVGGGPDAALLEARVMAEQIEEAILGAPRTLNRVEVTEAADVPLDRATALWRALGFPAPADDTQVMFNEADIEALRLAGWLEENGVLEPGIEMTLVRSLGRGFARLAEWEIAELASTMLSDTQEPTEEIRELVDSLMPVLEDLQTYVWRRHLAQAAGRLMMRPLETDDAESQVVGFADIVGFTRRSRDLSAAELGHLVDTFEARSFDVVLDHGGRVIKTIGDEILFVADRPEHGARIALDLIDAEDLVEDFPTLRVGLAYGPVLARVGDVFGPVVNIASRLTSLARPGRVLVERELRGALRGFEDEFRVRRSRTTAVRGYARLDTWTLTRPKGWAKDPGGPPEHVGVDQAHQLGGPLDVGQLLR</sequence>
<dbReference type="RefSeq" id="WP_310302502.1">
    <property type="nucleotide sequence ID" value="NZ_BAAAPS010000013.1"/>
</dbReference>
<gene>
    <name evidence="4" type="ORF">J2S63_002443</name>
</gene>
<evidence type="ECO:0000313" key="5">
    <source>
        <dbReference type="Proteomes" id="UP001183648"/>
    </source>
</evidence>
<name>A0ABU2BW77_9ACTN</name>
<evidence type="ECO:0000259" key="3">
    <source>
        <dbReference type="PROSITE" id="PS50125"/>
    </source>
</evidence>
<feature type="region of interest" description="Disordered" evidence="2">
    <location>
        <begin position="1"/>
        <end position="32"/>
    </location>
</feature>
<dbReference type="Proteomes" id="UP001183648">
    <property type="component" value="Unassembled WGS sequence"/>
</dbReference>
<dbReference type="CDD" id="cd07302">
    <property type="entry name" value="CHD"/>
    <property type="match status" value="1"/>
</dbReference>
<dbReference type="InterPro" id="IPR029787">
    <property type="entry name" value="Nucleotide_cyclase"/>
</dbReference>
<comment type="caution">
    <text evidence="4">The sequence shown here is derived from an EMBL/GenBank/DDBJ whole genome shotgun (WGS) entry which is preliminary data.</text>
</comment>
<dbReference type="PROSITE" id="PS50125">
    <property type="entry name" value="GUANYLATE_CYCLASE_2"/>
    <property type="match status" value="1"/>
</dbReference>
<feature type="domain" description="Guanylate cyclase" evidence="3">
    <location>
        <begin position="198"/>
        <end position="307"/>
    </location>
</feature>
<dbReference type="SUPFAM" id="SSF55073">
    <property type="entry name" value="Nucleotide cyclase"/>
    <property type="match status" value="1"/>
</dbReference>